<sequence length="63" mass="7536">MRAMSEMDKATVWAVFQNMRLFCLLEYLRDLDQALVRSRSDEQIRQYLHELLDADPAIVLDYQ</sequence>
<evidence type="ECO:0000313" key="1">
    <source>
        <dbReference type="EMBL" id="EJZ88298.1"/>
    </source>
</evidence>
<dbReference type="Proteomes" id="UP000003994">
    <property type="component" value="Unassembled WGS sequence"/>
</dbReference>
<reference evidence="1 2" key="1">
    <citation type="submission" date="2012-07" db="EMBL/GenBank/DDBJ databases">
        <title>The Genome Sequence of Actinomyces turicensis ACS-279-V-COL4.</title>
        <authorList>
            <consortium name="The Broad Institute Genome Sequencing Platform"/>
            <person name="Earl A."/>
            <person name="Ward D."/>
            <person name="Feldgarden M."/>
            <person name="Gevers D."/>
            <person name="Saerens B."/>
            <person name="Vaneechoutte M."/>
            <person name="Walker B."/>
            <person name="Young S.K."/>
            <person name="Zeng Q."/>
            <person name="Gargeya S."/>
            <person name="Fitzgerald M."/>
            <person name="Haas B."/>
            <person name="Abouelleil A."/>
            <person name="Alvarado L."/>
            <person name="Arachchi H.M."/>
            <person name="Berlin A."/>
            <person name="Chapman S.B."/>
            <person name="Goldberg J."/>
            <person name="Griggs A."/>
            <person name="Gujja S."/>
            <person name="Hansen M."/>
            <person name="Howarth C."/>
            <person name="Imamovic A."/>
            <person name="Larimer J."/>
            <person name="McCowen C."/>
            <person name="Montmayeur A."/>
            <person name="Murphy C."/>
            <person name="Neiman D."/>
            <person name="Pearson M."/>
            <person name="Priest M."/>
            <person name="Roberts A."/>
            <person name="Saif S."/>
            <person name="Shea T."/>
            <person name="Sisk P."/>
            <person name="Sykes S."/>
            <person name="Wortman J."/>
            <person name="Nusbaum C."/>
            <person name="Birren B."/>
        </authorList>
    </citation>
    <scope>NUCLEOTIDE SEQUENCE [LARGE SCALE GENOMIC DNA]</scope>
    <source>
        <strain evidence="1 2">ACS-279-V-Col4</strain>
    </source>
</reference>
<proteinExistence type="predicted"/>
<dbReference type="EMBL" id="AGWQ01000002">
    <property type="protein sequence ID" value="EJZ88298.1"/>
    <property type="molecule type" value="Genomic_DNA"/>
</dbReference>
<dbReference type="STRING" id="883077.HMPREF9241_00159"/>
<dbReference type="AlphaFoldDB" id="K0YXE6"/>
<accession>K0YXE6</accession>
<organism evidence="1 2">
    <name type="scientific">Schaalia turicensis ACS-279-V-Col4</name>
    <dbReference type="NCBI Taxonomy" id="883077"/>
    <lineage>
        <taxon>Bacteria</taxon>
        <taxon>Bacillati</taxon>
        <taxon>Actinomycetota</taxon>
        <taxon>Actinomycetes</taxon>
        <taxon>Actinomycetales</taxon>
        <taxon>Actinomycetaceae</taxon>
        <taxon>Schaalia</taxon>
    </lineage>
</organism>
<comment type="caution">
    <text evidence="1">The sequence shown here is derived from an EMBL/GenBank/DDBJ whole genome shotgun (WGS) entry which is preliminary data.</text>
</comment>
<gene>
    <name evidence="1" type="ORF">HMPREF9241_00159</name>
</gene>
<dbReference type="PATRIC" id="fig|883077.3.peg.152"/>
<name>K0YXE6_9ACTO</name>
<protein>
    <submittedName>
        <fullName evidence="1">Uncharacterized protein</fullName>
    </submittedName>
</protein>
<evidence type="ECO:0000313" key="2">
    <source>
        <dbReference type="Proteomes" id="UP000003994"/>
    </source>
</evidence>
<dbReference type="eggNOG" id="ENOG5031WGX">
    <property type="taxonomic scope" value="Bacteria"/>
</dbReference>
<dbReference type="HOGENOM" id="CLU_2880924_0_0_11"/>
<keyword evidence="2" id="KW-1185">Reference proteome</keyword>